<feature type="region of interest" description="Disordered" evidence="1">
    <location>
        <begin position="235"/>
        <end position="286"/>
    </location>
</feature>
<gene>
    <name evidence="2" type="ORF">BDZ85DRAFT_95200</name>
</gene>
<feature type="compositionally biased region" description="Acidic residues" evidence="1">
    <location>
        <begin position="264"/>
        <end position="274"/>
    </location>
</feature>
<dbReference type="EMBL" id="ML992505">
    <property type="protein sequence ID" value="KAF2223961.1"/>
    <property type="molecule type" value="Genomic_DNA"/>
</dbReference>
<keyword evidence="3" id="KW-1185">Reference proteome</keyword>
<feature type="compositionally biased region" description="Pro residues" evidence="1">
    <location>
        <begin position="134"/>
        <end position="150"/>
    </location>
</feature>
<feature type="region of interest" description="Disordered" evidence="1">
    <location>
        <begin position="121"/>
        <end position="189"/>
    </location>
</feature>
<organism evidence="2 3">
    <name type="scientific">Elsinoe ampelina</name>
    <dbReference type="NCBI Taxonomy" id="302913"/>
    <lineage>
        <taxon>Eukaryota</taxon>
        <taxon>Fungi</taxon>
        <taxon>Dikarya</taxon>
        <taxon>Ascomycota</taxon>
        <taxon>Pezizomycotina</taxon>
        <taxon>Dothideomycetes</taxon>
        <taxon>Dothideomycetidae</taxon>
        <taxon>Myriangiales</taxon>
        <taxon>Elsinoaceae</taxon>
        <taxon>Elsinoe</taxon>
    </lineage>
</organism>
<feature type="compositionally biased region" description="Acidic residues" evidence="1">
    <location>
        <begin position="155"/>
        <end position="165"/>
    </location>
</feature>
<proteinExistence type="predicted"/>
<evidence type="ECO:0000313" key="2">
    <source>
        <dbReference type="EMBL" id="KAF2223961.1"/>
    </source>
</evidence>
<accession>A0A6A6GE51</accession>
<dbReference type="AlphaFoldDB" id="A0A6A6GE51"/>
<protein>
    <submittedName>
        <fullName evidence="2">Uncharacterized protein</fullName>
    </submittedName>
</protein>
<sequence>MLASKAHSRHPTWPPTVHLLPDSFLAKESTPRSFLTAANKHSYTATLPEITEDEDPFAHFLSPVLEDESTLTPLSDLEDEPSYTAGITPYTSTSNATKDALFRARLEEKWETFVARRLLQHKPSPSSTSSTIPAPVPSPFPQQPLHPATPPNEDALPDLMDEAMDNDLPSPSSIGPSSPDSMNWYFPSTIDALSSDDDMSDAEEMDVDEDSDLDGWAADRRLLAMQRRVHFSPEMKGRRKFRTTARNASGKKHAWREPSPDLWTVEEEDGEEVEEGARGRKGRGRKRVKTVHWNEEVLVLEYER</sequence>
<evidence type="ECO:0000256" key="1">
    <source>
        <dbReference type="SAM" id="MobiDB-lite"/>
    </source>
</evidence>
<feature type="compositionally biased region" description="Basic residues" evidence="1">
    <location>
        <begin position="237"/>
        <end position="254"/>
    </location>
</feature>
<feature type="compositionally biased region" description="Low complexity" evidence="1">
    <location>
        <begin position="123"/>
        <end position="133"/>
    </location>
</feature>
<reference evidence="3" key="1">
    <citation type="journal article" date="2020" name="Stud. Mycol.">
        <title>101 Dothideomycetes genomes: A test case for predicting lifestyles and emergence of pathogens.</title>
        <authorList>
            <person name="Haridas S."/>
            <person name="Albert R."/>
            <person name="Binder M."/>
            <person name="Bloem J."/>
            <person name="LaButti K."/>
            <person name="Salamov A."/>
            <person name="Andreopoulos B."/>
            <person name="Baker S."/>
            <person name="Barry K."/>
            <person name="Bills G."/>
            <person name="Bluhm B."/>
            <person name="Cannon C."/>
            <person name="Castanera R."/>
            <person name="Culley D."/>
            <person name="Daum C."/>
            <person name="Ezra D."/>
            <person name="Gonzalez J."/>
            <person name="Henrissat B."/>
            <person name="Kuo A."/>
            <person name="Liang C."/>
            <person name="Lipzen A."/>
            <person name="Lutzoni F."/>
            <person name="Magnuson J."/>
            <person name="Mondo S."/>
            <person name="Nolan M."/>
            <person name="Ohm R."/>
            <person name="Pangilinan J."/>
            <person name="Park H.-J."/>
            <person name="Ramirez L."/>
            <person name="Alfaro M."/>
            <person name="Sun H."/>
            <person name="Tritt A."/>
            <person name="Yoshinaga Y."/>
            <person name="Zwiers L.-H."/>
            <person name="Turgeon B."/>
            <person name="Goodwin S."/>
            <person name="Spatafora J."/>
            <person name="Crous P."/>
            <person name="Grigoriev I."/>
        </authorList>
    </citation>
    <scope>NUCLEOTIDE SEQUENCE [LARGE SCALE GENOMIC DNA]</scope>
    <source>
        <strain evidence="3">CECT 20119</strain>
    </source>
</reference>
<dbReference type="OrthoDB" id="3439027at2759"/>
<dbReference type="Proteomes" id="UP000799538">
    <property type="component" value="Unassembled WGS sequence"/>
</dbReference>
<feature type="compositionally biased region" description="Low complexity" evidence="1">
    <location>
        <begin position="169"/>
        <end position="181"/>
    </location>
</feature>
<evidence type="ECO:0000313" key="3">
    <source>
        <dbReference type="Proteomes" id="UP000799538"/>
    </source>
</evidence>
<name>A0A6A6GE51_9PEZI</name>